<dbReference type="OrthoDB" id="372364at2157"/>
<proteinExistence type="predicted"/>
<protein>
    <submittedName>
        <fullName evidence="2">Uncharacterized protein</fullName>
    </submittedName>
</protein>
<feature type="region of interest" description="Disordered" evidence="1">
    <location>
        <begin position="1"/>
        <end position="24"/>
    </location>
</feature>
<organism evidence="2 3">
    <name type="scientific">Haladaptatus litoreus</name>
    <dbReference type="NCBI Taxonomy" id="553468"/>
    <lineage>
        <taxon>Archaea</taxon>
        <taxon>Methanobacteriati</taxon>
        <taxon>Methanobacteriota</taxon>
        <taxon>Stenosarchaea group</taxon>
        <taxon>Halobacteria</taxon>
        <taxon>Halobacteriales</taxon>
        <taxon>Haladaptataceae</taxon>
        <taxon>Haladaptatus</taxon>
    </lineage>
</organism>
<gene>
    <name evidence="2" type="ORF">SAMN05421858_1662</name>
</gene>
<evidence type="ECO:0000313" key="2">
    <source>
        <dbReference type="EMBL" id="SIR16481.1"/>
    </source>
</evidence>
<name>A0A1N6YQ37_9EURY</name>
<dbReference type="RefSeq" id="WP_076429560.1">
    <property type="nucleotide sequence ID" value="NZ_FTNO01000001.1"/>
</dbReference>
<sequence length="66" mass="7449">MALQEVHISRGRCPKADGTGKNHTLRTGSAVRVEGEEAQQIIWAKCECGWCDIRRVQSESIEYMND</sequence>
<accession>A0A1N6YQ37</accession>
<reference evidence="3" key="1">
    <citation type="submission" date="2017-01" db="EMBL/GenBank/DDBJ databases">
        <authorList>
            <person name="Varghese N."/>
            <person name="Submissions S."/>
        </authorList>
    </citation>
    <scope>NUCLEOTIDE SEQUENCE [LARGE SCALE GENOMIC DNA]</scope>
    <source>
        <strain evidence="3">CGMCC 1.7737</strain>
    </source>
</reference>
<keyword evidence="3" id="KW-1185">Reference proteome</keyword>
<dbReference type="EMBL" id="FTNO01000001">
    <property type="protein sequence ID" value="SIR16481.1"/>
    <property type="molecule type" value="Genomic_DNA"/>
</dbReference>
<dbReference type="Proteomes" id="UP000186914">
    <property type="component" value="Unassembled WGS sequence"/>
</dbReference>
<evidence type="ECO:0000256" key="1">
    <source>
        <dbReference type="SAM" id="MobiDB-lite"/>
    </source>
</evidence>
<dbReference type="AlphaFoldDB" id="A0A1N6YQ37"/>
<evidence type="ECO:0000313" key="3">
    <source>
        <dbReference type="Proteomes" id="UP000186914"/>
    </source>
</evidence>